<dbReference type="GO" id="GO:0003677">
    <property type="term" value="F:DNA binding"/>
    <property type="evidence" value="ECO:0007669"/>
    <property type="project" value="InterPro"/>
</dbReference>
<feature type="compositionally biased region" description="Polar residues" evidence="10">
    <location>
        <begin position="240"/>
        <end position="260"/>
    </location>
</feature>
<dbReference type="InterPro" id="IPR012178">
    <property type="entry name" value="RFC1"/>
</dbReference>
<comment type="function">
    <text evidence="7">Subunit of the replication factor C (RFC) complex which acts during elongation of primed DNA templates by DNA polymerases delta and epsilon, and is necessary for ATP-dependent loading of proliferating cell nuclear antigen (PCNA) onto primed DNA. This subunit binds to the primer-template junction. Binds the PO-B transcription element as well as other GA rich DNA sequences. Can bind single- or double-stranded DNA.</text>
</comment>
<evidence type="ECO:0000256" key="6">
    <source>
        <dbReference type="ARBA" id="ARBA00023242"/>
    </source>
</evidence>
<evidence type="ECO:0000313" key="12">
    <source>
        <dbReference type="EMBL" id="JAT39868.1"/>
    </source>
</evidence>
<dbReference type="Gene3D" id="1.20.272.10">
    <property type="match status" value="1"/>
</dbReference>
<dbReference type="InterPro" id="IPR008921">
    <property type="entry name" value="DNA_pol3_clamp-load_cplx_C"/>
</dbReference>
<dbReference type="SUPFAM" id="SSF52540">
    <property type="entry name" value="P-loop containing nucleoside triphosphate hydrolases"/>
    <property type="match status" value="1"/>
</dbReference>
<dbReference type="FunFam" id="1.20.272.10:FF:000005">
    <property type="entry name" value="Replication factor C subunit 1"/>
    <property type="match status" value="1"/>
</dbReference>
<keyword evidence="6 9" id="KW-0539">Nucleus</keyword>
<evidence type="ECO:0000256" key="9">
    <source>
        <dbReference type="PIRNR" id="PIRNR036578"/>
    </source>
</evidence>
<dbReference type="AlphaFoldDB" id="A0A1B6MVA5"/>
<comment type="similarity">
    <text evidence="2 9">Belongs to the activator 1 large subunit family.</text>
</comment>
<dbReference type="InterPro" id="IPR027417">
    <property type="entry name" value="P-loop_NTPase"/>
</dbReference>
<evidence type="ECO:0000256" key="1">
    <source>
        <dbReference type="ARBA" id="ARBA00004123"/>
    </source>
</evidence>
<feature type="compositionally biased region" description="Basic and acidic residues" evidence="10">
    <location>
        <begin position="307"/>
        <end position="320"/>
    </location>
</feature>
<dbReference type="CDD" id="cd00009">
    <property type="entry name" value="AAA"/>
    <property type="match status" value="1"/>
</dbReference>
<dbReference type="GO" id="GO:0005524">
    <property type="term" value="F:ATP binding"/>
    <property type="evidence" value="ECO:0007669"/>
    <property type="project" value="UniProtKB-UniRule"/>
</dbReference>
<accession>A0A1B6MVA5</accession>
<dbReference type="PANTHER" id="PTHR23389">
    <property type="entry name" value="CHROMOSOME TRANSMISSION FIDELITY FACTOR 18"/>
    <property type="match status" value="1"/>
</dbReference>
<evidence type="ECO:0000256" key="8">
    <source>
        <dbReference type="ARBA" id="ARBA00064311"/>
    </source>
</evidence>
<evidence type="ECO:0000256" key="2">
    <source>
        <dbReference type="ARBA" id="ARBA00006116"/>
    </source>
</evidence>
<gene>
    <name evidence="12" type="ORF">g.16019</name>
</gene>
<protein>
    <recommendedName>
        <fullName evidence="9">Replication factor C subunit 1</fullName>
    </recommendedName>
</protein>
<feature type="compositionally biased region" description="Basic and acidic residues" evidence="10">
    <location>
        <begin position="60"/>
        <end position="76"/>
    </location>
</feature>
<feature type="region of interest" description="Disordered" evidence="10">
    <location>
        <begin position="848"/>
        <end position="912"/>
    </location>
</feature>
<dbReference type="Gene3D" id="3.40.50.300">
    <property type="entry name" value="P-loop containing nucleotide triphosphate hydrolases"/>
    <property type="match status" value="1"/>
</dbReference>
<dbReference type="GO" id="GO:0006281">
    <property type="term" value="P:DNA repair"/>
    <property type="evidence" value="ECO:0007669"/>
    <property type="project" value="InterPro"/>
</dbReference>
<evidence type="ECO:0000256" key="5">
    <source>
        <dbReference type="ARBA" id="ARBA00022840"/>
    </source>
</evidence>
<feature type="compositionally biased region" description="Acidic residues" evidence="10">
    <location>
        <begin position="856"/>
        <end position="876"/>
    </location>
</feature>
<dbReference type="InterPro" id="IPR003959">
    <property type="entry name" value="ATPase_AAA_core"/>
</dbReference>
<dbReference type="PIRSF" id="PIRSF036578">
    <property type="entry name" value="RFC1"/>
    <property type="match status" value="1"/>
</dbReference>
<dbReference type="EMBL" id="GEBQ01000109">
    <property type="protein sequence ID" value="JAT39868.1"/>
    <property type="molecule type" value="Transcribed_RNA"/>
</dbReference>
<dbReference type="FunFam" id="3.40.50.300:FF:000395">
    <property type="entry name" value="Replication factor C subunit 1"/>
    <property type="match status" value="1"/>
</dbReference>
<organism evidence="12">
    <name type="scientific">Graphocephala atropunctata</name>
    <dbReference type="NCBI Taxonomy" id="36148"/>
    <lineage>
        <taxon>Eukaryota</taxon>
        <taxon>Metazoa</taxon>
        <taxon>Ecdysozoa</taxon>
        <taxon>Arthropoda</taxon>
        <taxon>Hexapoda</taxon>
        <taxon>Insecta</taxon>
        <taxon>Pterygota</taxon>
        <taxon>Neoptera</taxon>
        <taxon>Paraneoptera</taxon>
        <taxon>Hemiptera</taxon>
        <taxon>Auchenorrhyncha</taxon>
        <taxon>Membracoidea</taxon>
        <taxon>Cicadellidae</taxon>
        <taxon>Cicadellinae</taxon>
        <taxon>Cicadellini</taxon>
        <taxon>Graphocephala</taxon>
    </lineage>
</organism>
<dbReference type="PANTHER" id="PTHR23389:SF6">
    <property type="entry name" value="REPLICATION FACTOR C SUBUNIT 1"/>
    <property type="match status" value="1"/>
</dbReference>
<comment type="subunit">
    <text evidence="8">Large subunit of the RFC complex, an heteropentameric complex consisting of RFC1 and four small subunits RFC2, RFC3, RFC4 and RFC5; the RFC complex interacts with PCNA and the interaction involves RFC1.</text>
</comment>
<dbReference type="InterPro" id="IPR013725">
    <property type="entry name" value="DNA_replication_fac_RFC1_C"/>
</dbReference>
<name>A0A1B6MVA5_9HEMI</name>
<feature type="compositionally biased region" description="Polar residues" evidence="10">
    <location>
        <begin position="223"/>
        <end position="233"/>
    </location>
</feature>
<feature type="region of interest" description="Disordered" evidence="10">
    <location>
        <begin position="219"/>
        <end position="320"/>
    </location>
</feature>
<dbReference type="FunFam" id="1.10.8.60:FF:000021">
    <property type="entry name" value="Replication factor C subunit 1"/>
    <property type="match status" value="1"/>
</dbReference>
<feature type="compositionally biased region" description="Low complexity" evidence="10">
    <location>
        <begin position="261"/>
        <end position="272"/>
    </location>
</feature>
<evidence type="ECO:0000256" key="10">
    <source>
        <dbReference type="SAM" id="MobiDB-lite"/>
    </source>
</evidence>
<evidence type="ECO:0000256" key="3">
    <source>
        <dbReference type="ARBA" id="ARBA00022705"/>
    </source>
</evidence>
<evidence type="ECO:0000256" key="7">
    <source>
        <dbReference type="ARBA" id="ARBA00054501"/>
    </source>
</evidence>
<comment type="subcellular location">
    <subcellularLocation>
        <location evidence="1 9">Nucleus</location>
    </subcellularLocation>
</comment>
<keyword evidence="3 9" id="KW-0235">DNA replication</keyword>
<dbReference type="Gene3D" id="1.10.8.60">
    <property type="match status" value="1"/>
</dbReference>
<dbReference type="Pfam" id="PF00004">
    <property type="entry name" value="AAA"/>
    <property type="match status" value="1"/>
</dbReference>
<dbReference type="Pfam" id="PF08519">
    <property type="entry name" value="RFC1"/>
    <property type="match status" value="1"/>
</dbReference>
<feature type="compositionally biased region" description="Basic and acidic residues" evidence="10">
    <location>
        <begin position="273"/>
        <end position="296"/>
    </location>
</feature>
<evidence type="ECO:0000256" key="4">
    <source>
        <dbReference type="ARBA" id="ARBA00022741"/>
    </source>
</evidence>
<dbReference type="CDD" id="cd18140">
    <property type="entry name" value="HLD_clamp_RFC"/>
    <property type="match status" value="1"/>
</dbReference>
<sequence length="912" mass="102280">MSRDIRSFFTMKTTSLSVNTQDAVKKPSQRKRTIVIDSDSDEETSNKPTKRSKSSSTLGNHKESKKNEDTKMKSKYFESEKVDVSDVFGSKPIQRDNSRNIIKKAVTKKDKEFHLDKDFESELMNLDVVGVDILSKDKTDAHIINQIERKDNESAKNTLHQEKAIDISIGFKKSTNAEKRKDETECNYVENKKIKSDKDVFFSGSSNISNKSDNIKLSPLKMSRTNKSSSTLFTEKISPEKSTSNNSSTEISPSNNTITPSTFLKTSPLKKSLSLEKPTDINQNDKMKLKKEDPKSKSIPSPKHAIKSKDAVEKKLKQDEKPVLRTSQKDGNLFSKEKKIVSDINGEVSNLSSALSNLWVEKYKPVTTRQIIGQQGDKSCVNKLTTWLRNWHHNHSGQKKLVRPGPWVKNDDGAYFKAALLSGPPGVGKTTTAHLVSRELGFDVVEFNASDTRSKKLLHQEVSELLSTNSLSPFFTGKGEQVTKKHVLLMDEVDGMAGNEDRGGVQELIQLIKGARVPIICMCNDRNHPKIRSLANYCFDLRFSKPRTEQIKGAMMSLCFKEKLKLTPEVLTEIIASANQDIRLIINHLSMLSIEKSGLANSTKHIKMGPWDVVRKIFSEEEHKSMSIHDKCDLFFHDYSITPLFVQENYLNAVPHKPEAKNKIKKIELFASAARSLSFGDLVEKSIRSHNAWSLLPVQAIFSSLVPGQVLEGHLGAQINFPAWFGKNSRQTKMSRLLQELTVHSRLKISGNKEAMNLDYLVPLERSIVLPLVREGTAGIPQALSSLSEYSLVREDLESLSELSSWPNTKNMFSEVESKVKAAFTRAYNKTSAPTPYAAVPIKKGTKSDFDSLDTVPEEEEDVPGVEEEEEEDGLEVDSMIVVKKKPSTKKVDNDVPSTSKGSKNSKRGRKK</sequence>
<dbReference type="GO" id="GO:0005663">
    <property type="term" value="C:DNA replication factor C complex"/>
    <property type="evidence" value="ECO:0007669"/>
    <property type="project" value="InterPro"/>
</dbReference>
<dbReference type="GO" id="GO:0016887">
    <property type="term" value="F:ATP hydrolysis activity"/>
    <property type="evidence" value="ECO:0007669"/>
    <property type="project" value="InterPro"/>
</dbReference>
<keyword evidence="4 9" id="KW-0547">Nucleotide-binding</keyword>
<feature type="domain" description="AAA+ ATPase" evidence="11">
    <location>
        <begin position="415"/>
        <end position="549"/>
    </location>
</feature>
<dbReference type="SMART" id="SM00382">
    <property type="entry name" value="AAA"/>
    <property type="match status" value="1"/>
</dbReference>
<dbReference type="InterPro" id="IPR047854">
    <property type="entry name" value="RFC_lid"/>
</dbReference>
<dbReference type="Pfam" id="PF25361">
    <property type="entry name" value="AAA_lid_RFC1"/>
    <property type="match status" value="1"/>
</dbReference>
<reference evidence="12" key="1">
    <citation type="submission" date="2015-11" db="EMBL/GenBank/DDBJ databases">
        <title>De novo transcriptome assembly of four potential Pierce s Disease insect vectors from Arizona vineyards.</title>
        <authorList>
            <person name="Tassone E.E."/>
        </authorList>
    </citation>
    <scope>NUCLEOTIDE SEQUENCE</scope>
</reference>
<feature type="region of interest" description="Disordered" evidence="10">
    <location>
        <begin position="17"/>
        <end position="76"/>
    </location>
</feature>
<dbReference type="GO" id="GO:0005634">
    <property type="term" value="C:nucleus"/>
    <property type="evidence" value="ECO:0007669"/>
    <property type="project" value="UniProtKB-SubCell"/>
</dbReference>
<keyword evidence="5 9" id="KW-0067">ATP-binding</keyword>
<dbReference type="GO" id="GO:0003689">
    <property type="term" value="F:DNA clamp loader activity"/>
    <property type="evidence" value="ECO:0007669"/>
    <property type="project" value="UniProtKB-UniRule"/>
</dbReference>
<evidence type="ECO:0000259" key="11">
    <source>
        <dbReference type="SMART" id="SM00382"/>
    </source>
</evidence>
<dbReference type="InterPro" id="IPR003593">
    <property type="entry name" value="AAA+_ATPase"/>
</dbReference>
<proteinExistence type="inferred from homology"/>
<dbReference type="GO" id="GO:0006260">
    <property type="term" value="P:DNA replication"/>
    <property type="evidence" value="ECO:0007669"/>
    <property type="project" value="UniProtKB-KW"/>
</dbReference>
<dbReference type="SUPFAM" id="SSF48019">
    <property type="entry name" value="post-AAA+ oligomerization domain-like"/>
    <property type="match status" value="1"/>
</dbReference>